<dbReference type="InterPro" id="IPR029072">
    <property type="entry name" value="YebC-like"/>
</dbReference>
<evidence type="ECO:0000259" key="12">
    <source>
        <dbReference type="Pfam" id="PF20772"/>
    </source>
</evidence>
<reference evidence="13 14" key="1">
    <citation type="journal article" date="2008" name="Nature">
        <title>Genome analysis of the platypus reveals unique signatures of evolution.</title>
        <authorList>
            <person name="Warren W.C."/>
            <person name="Hillier L.W."/>
            <person name="Marshall Graves J.A."/>
            <person name="Birney E."/>
            <person name="Ponting C.P."/>
            <person name="Grutzner F."/>
            <person name="Belov K."/>
            <person name="Miller W."/>
            <person name="Clarke L."/>
            <person name="Chinwalla A.T."/>
            <person name="Yang S.P."/>
            <person name="Heger A."/>
            <person name="Locke D.P."/>
            <person name="Miethke P."/>
            <person name="Waters P.D."/>
            <person name="Veyrunes F."/>
            <person name="Fulton L."/>
            <person name="Fulton B."/>
            <person name="Graves T."/>
            <person name="Wallis J."/>
            <person name="Puente X.S."/>
            <person name="Lopez-Otin C."/>
            <person name="Ordonez G.R."/>
            <person name="Eichler E.E."/>
            <person name="Chen L."/>
            <person name="Cheng Z."/>
            <person name="Deakin J.E."/>
            <person name="Alsop A."/>
            <person name="Thompson K."/>
            <person name="Kirby P."/>
            <person name="Papenfuss A.T."/>
            <person name="Wakefield M.J."/>
            <person name="Olender T."/>
            <person name="Lancet D."/>
            <person name="Huttley G.A."/>
            <person name="Smit A.F."/>
            <person name="Pask A."/>
            <person name="Temple-Smith P."/>
            <person name="Batzer M.A."/>
            <person name="Walker J.A."/>
            <person name="Konkel M.K."/>
            <person name="Harris R.S."/>
            <person name="Whittington C.M."/>
            <person name="Wong E.S."/>
            <person name="Gemmell N.J."/>
            <person name="Buschiazzo E."/>
            <person name="Vargas Jentzsch I.M."/>
            <person name="Merkel A."/>
            <person name="Schmitz J."/>
            <person name="Zemann A."/>
            <person name="Churakov G."/>
            <person name="Kriegs J.O."/>
            <person name="Brosius J."/>
            <person name="Murchison E.P."/>
            <person name="Sachidanandam R."/>
            <person name="Smith C."/>
            <person name="Hannon G.J."/>
            <person name="Tsend-Ayush E."/>
            <person name="McMillan D."/>
            <person name="Attenborough R."/>
            <person name="Rens W."/>
            <person name="Ferguson-Smith M."/>
            <person name="Lefevre C.M."/>
            <person name="Sharp J.A."/>
            <person name="Nicholas K.R."/>
            <person name="Ray D.A."/>
            <person name="Kube M."/>
            <person name="Reinhardt R."/>
            <person name="Pringle T.H."/>
            <person name="Taylor J."/>
            <person name="Jones R.C."/>
            <person name="Nixon B."/>
            <person name="Dacheux J.L."/>
            <person name="Niwa H."/>
            <person name="Sekita Y."/>
            <person name="Huang X."/>
            <person name="Stark A."/>
            <person name="Kheradpour P."/>
            <person name="Kellis M."/>
            <person name="Flicek P."/>
            <person name="Chen Y."/>
            <person name="Webber C."/>
            <person name="Hardison R."/>
            <person name="Nelson J."/>
            <person name="Hallsworth-Pepin K."/>
            <person name="Delehaunty K."/>
            <person name="Markovic C."/>
            <person name="Minx P."/>
            <person name="Feng Y."/>
            <person name="Kremitzki C."/>
            <person name="Mitreva M."/>
            <person name="Glasscock J."/>
            <person name="Wylie T."/>
            <person name="Wohldmann P."/>
            <person name="Thiru P."/>
            <person name="Nhan M.N."/>
            <person name="Pohl C.S."/>
            <person name="Smith S.M."/>
            <person name="Hou S."/>
            <person name="Nefedov M."/>
            <person name="de Jong P.J."/>
            <person name="Renfree M.B."/>
            <person name="Mardis E.R."/>
            <person name="Wilson R.K."/>
        </authorList>
    </citation>
    <scope>NUCLEOTIDE SEQUENCE [LARGE SCALE GENOMIC DNA]</scope>
    <source>
        <strain evidence="13 14">Glennie</strain>
    </source>
</reference>
<dbReference type="InterPro" id="IPR049083">
    <property type="entry name" value="TACO1_YebC_N"/>
</dbReference>
<sequence>MIMPTKGRPGGRAGLALRREAGRFRGLGWLRPRRGRKEGGREGKEGPGLVGRRNRRRGSVGGARRRGQARSSPGPPDFGTPGPRGEGPRAMAAIVALRRAAARWALVLAEPGRGSSPSARPLWLRAAGPPRARTLHLSAAASAGHNKWSKVRHIKGPKDEAKSRVFSKLALMIRYAVKEGGPKPEFNPSLANLLEICRSKNMPKSTIETALKNVKDKDAYLLFEGRGPGGSSLLIEALSSNSQKCHAHLKQILSKNGGLMADGARHAFDKKGVIAVGLEDREKRSVNLERALELAIEAGAEDVREAEDDEGRDRFQFICDVPSLHRVRRRLADLGLCPVACSLEFIPHTAVQLAGRDLETAARLIEALSGYEDVIRVFDNIE</sequence>
<feature type="domain" description="TACO1/YebC-like second and third" evidence="11">
    <location>
        <begin position="222"/>
        <end position="381"/>
    </location>
</feature>
<proteinExistence type="inferred from homology"/>
<dbReference type="OMA" id="NFDIPDE"/>
<dbReference type="GO" id="GO:0019843">
    <property type="term" value="F:rRNA binding"/>
    <property type="evidence" value="ECO:0007669"/>
    <property type="project" value="Ensembl"/>
</dbReference>
<dbReference type="PANTHER" id="PTHR12532">
    <property type="entry name" value="TRANSLATIONAL ACTIVATOR OF CYTOCHROME C OXIDASE 1"/>
    <property type="match status" value="1"/>
</dbReference>
<evidence type="ECO:0000256" key="9">
    <source>
        <dbReference type="ARBA" id="ARBA00075676"/>
    </source>
</evidence>
<dbReference type="SUPFAM" id="SSF75625">
    <property type="entry name" value="YebC-like"/>
    <property type="match status" value="1"/>
</dbReference>
<dbReference type="GO" id="GO:0003729">
    <property type="term" value="F:mRNA binding"/>
    <property type="evidence" value="ECO:0007669"/>
    <property type="project" value="Ensembl"/>
</dbReference>
<comment type="subcellular location">
    <subcellularLocation>
        <location evidence="1">Mitochondrion</location>
    </subcellularLocation>
</comment>
<evidence type="ECO:0000256" key="4">
    <source>
        <dbReference type="ARBA" id="ARBA00023054"/>
    </source>
</evidence>
<keyword evidence="14" id="KW-1185">Reference proteome</keyword>
<evidence type="ECO:0000256" key="6">
    <source>
        <dbReference type="ARBA" id="ARBA00023159"/>
    </source>
</evidence>
<dbReference type="Pfam" id="PF20772">
    <property type="entry name" value="TACO1_YebC_N"/>
    <property type="match status" value="1"/>
</dbReference>
<evidence type="ECO:0000256" key="7">
    <source>
        <dbReference type="ARBA" id="ARBA00053642"/>
    </source>
</evidence>
<organism evidence="13 14">
    <name type="scientific">Ornithorhynchus anatinus</name>
    <name type="common">Duckbill platypus</name>
    <dbReference type="NCBI Taxonomy" id="9258"/>
    <lineage>
        <taxon>Eukaryota</taxon>
        <taxon>Metazoa</taxon>
        <taxon>Chordata</taxon>
        <taxon>Craniata</taxon>
        <taxon>Vertebrata</taxon>
        <taxon>Euteleostomi</taxon>
        <taxon>Mammalia</taxon>
        <taxon>Monotremata</taxon>
        <taxon>Ornithorhynchidae</taxon>
        <taxon>Ornithorhynchus</taxon>
    </lineage>
</organism>
<feature type="domain" description="TACO1/YebC-like N-terminal" evidence="12">
    <location>
        <begin position="146"/>
        <end position="216"/>
    </location>
</feature>
<dbReference type="GO" id="GO:0005739">
    <property type="term" value="C:mitochondrion"/>
    <property type="evidence" value="ECO:0000318"/>
    <property type="project" value="GO_Central"/>
</dbReference>
<evidence type="ECO:0000313" key="13">
    <source>
        <dbReference type="Ensembl" id="ENSOANP00000051012.1"/>
    </source>
</evidence>
<comment type="similarity">
    <text evidence="2">Belongs to the TACO1 family.</text>
</comment>
<name>A0A6I8PE60_ORNAN</name>
<evidence type="ECO:0000256" key="8">
    <source>
        <dbReference type="ARBA" id="ARBA00073666"/>
    </source>
</evidence>
<protein>
    <recommendedName>
        <fullName evidence="8">Translational activator of cytochrome c oxidase 1</fullName>
    </recommendedName>
    <alternativeName>
        <fullName evidence="9">Coiled-coil domain-containing protein 44</fullName>
    </alternativeName>
</protein>
<dbReference type="GO" id="GO:0061743">
    <property type="term" value="P:motor learning"/>
    <property type="evidence" value="ECO:0007669"/>
    <property type="project" value="Ensembl"/>
</dbReference>
<dbReference type="Proteomes" id="UP000002279">
    <property type="component" value="Chromosome 11"/>
</dbReference>
<dbReference type="InterPro" id="IPR048300">
    <property type="entry name" value="TACO1_YebC-like_2nd/3rd_dom"/>
</dbReference>
<dbReference type="GO" id="GO:0070129">
    <property type="term" value="P:regulation of mitochondrial translation"/>
    <property type="evidence" value="ECO:0007669"/>
    <property type="project" value="Ensembl"/>
</dbReference>
<evidence type="ECO:0000256" key="5">
    <source>
        <dbReference type="ARBA" id="ARBA00023128"/>
    </source>
</evidence>
<comment type="function">
    <text evidence="7">Acts as a translational activator of mitochondrially-encoded cytochrome c oxidase 1.</text>
</comment>
<dbReference type="FunCoup" id="A0A6I8PE60">
    <property type="interactions" value="806"/>
</dbReference>
<dbReference type="InterPro" id="IPR026564">
    <property type="entry name" value="Transcrip_reg_TACO1-like_dom3"/>
</dbReference>
<dbReference type="PANTHER" id="PTHR12532:SF0">
    <property type="entry name" value="TRANSLATIONAL ACTIVATOR OF CYTOCHROME C OXIDASE 1"/>
    <property type="match status" value="1"/>
</dbReference>
<keyword evidence="6" id="KW-0010">Activator</keyword>
<feature type="compositionally biased region" description="Basic residues" evidence="10">
    <location>
        <begin position="52"/>
        <end position="68"/>
    </location>
</feature>
<evidence type="ECO:0000256" key="1">
    <source>
        <dbReference type="ARBA" id="ARBA00004173"/>
    </source>
</evidence>
<dbReference type="Gene3D" id="1.10.10.200">
    <property type="match status" value="1"/>
</dbReference>
<dbReference type="InterPro" id="IPR002876">
    <property type="entry name" value="Transcrip_reg_TACO1-like"/>
</dbReference>
<gene>
    <name evidence="13" type="primary">TACO1</name>
</gene>
<dbReference type="Pfam" id="PF01709">
    <property type="entry name" value="Transcrip_reg"/>
    <property type="match status" value="1"/>
</dbReference>
<dbReference type="FunFam" id="3.30.70.980:FF:000008">
    <property type="entry name" value="Translational activator of cytochrome c oxidase 1"/>
    <property type="match status" value="1"/>
</dbReference>
<keyword evidence="4" id="KW-0175">Coiled coil</keyword>
<dbReference type="InterPro" id="IPR017856">
    <property type="entry name" value="Integrase-like_N"/>
</dbReference>
<dbReference type="InParanoid" id="A0A6I8PE60"/>
<dbReference type="FunFam" id="1.10.10.200:FF:000002">
    <property type="entry name" value="Probable transcriptional regulatory protein CLM62_37755"/>
    <property type="match status" value="1"/>
</dbReference>
<evidence type="ECO:0000256" key="10">
    <source>
        <dbReference type="SAM" id="MobiDB-lite"/>
    </source>
</evidence>
<reference evidence="13" key="3">
    <citation type="submission" date="2025-09" db="UniProtKB">
        <authorList>
            <consortium name="Ensembl"/>
        </authorList>
    </citation>
    <scope>IDENTIFICATION</scope>
    <source>
        <strain evidence="13">Glennie</strain>
    </source>
</reference>
<dbReference type="GO" id="GO:0097177">
    <property type="term" value="F:mitochondrial ribosome binding"/>
    <property type="evidence" value="ECO:0007669"/>
    <property type="project" value="Ensembl"/>
</dbReference>
<dbReference type="Ensembl" id="ENSOANT00000072239.1">
    <property type="protein sequence ID" value="ENSOANP00000051012.1"/>
    <property type="gene ID" value="ENSOANG00000040249.1"/>
</dbReference>
<dbReference type="Bgee" id="ENSOANG00000040249">
    <property type="expression patterns" value="Expressed in heart and 7 other cell types or tissues"/>
</dbReference>
<evidence type="ECO:0000313" key="14">
    <source>
        <dbReference type="Proteomes" id="UP000002279"/>
    </source>
</evidence>
<keyword evidence="3" id="KW-0810">Translation regulation</keyword>
<dbReference type="GeneTree" id="ENSGT00390000012820"/>
<dbReference type="AlphaFoldDB" id="A0A6I8PE60"/>
<accession>A0A6I8PE60</accession>
<reference evidence="13" key="2">
    <citation type="submission" date="2025-08" db="UniProtKB">
        <authorList>
            <consortium name="Ensembl"/>
        </authorList>
    </citation>
    <scope>IDENTIFICATION</scope>
    <source>
        <strain evidence="13">Glennie</strain>
    </source>
</reference>
<keyword evidence="5" id="KW-0496">Mitochondrion</keyword>
<feature type="region of interest" description="Disordered" evidence="10">
    <location>
        <begin position="26"/>
        <end position="88"/>
    </location>
</feature>
<evidence type="ECO:0000256" key="3">
    <source>
        <dbReference type="ARBA" id="ARBA00022845"/>
    </source>
</evidence>
<evidence type="ECO:0000259" key="11">
    <source>
        <dbReference type="Pfam" id="PF01709"/>
    </source>
</evidence>
<dbReference type="GO" id="GO:0033617">
    <property type="term" value="P:mitochondrial respiratory chain complex IV assembly"/>
    <property type="evidence" value="ECO:0007669"/>
    <property type="project" value="Ensembl"/>
</dbReference>
<dbReference type="Gene3D" id="3.30.70.980">
    <property type="match status" value="2"/>
</dbReference>
<evidence type="ECO:0000256" key="2">
    <source>
        <dbReference type="ARBA" id="ARBA00008724"/>
    </source>
</evidence>